<organism evidence="2 3">
    <name type="scientific">Aplosporella prunicola CBS 121167</name>
    <dbReference type="NCBI Taxonomy" id="1176127"/>
    <lineage>
        <taxon>Eukaryota</taxon>
        <taxon>Fungi</taxon>
        <taxon>Dikarya</taxon>
        <taxon>Ascomycota</taxon>
        <taxon>Pezizomycotina</taxon>
        <taxon>Dothideomycetes</taxon>
        <taxon>Dothideomycetes incertae sedis</taxon>
        <taxon>Botryosphaeriales</taxon>
        <taxon>Aplosporellaceae</taxon>
        <taxon>Aplosporella</taxon>
    </lineage>
</organism>
<dbReference type="EMBL" id="ML995564">
    <property type="protein sequence ID" value="KAF2135626.1"/>
    <property type="molecule type" value="Genomic_DNA"/>
</dbReference>
<evidence type="ECO:0000313" key="2">
    <source>
        <dbReference type="EMBL" id="KAF2135626.1"/>
    </source>
</evidence>
<proteinExistence type="predicted"/>
<dbReference type="RefSeq" id="XP_033391344.1">
    <property type="nucleotide sequence ID" value="XM_033535814.1"/>
</dbReference>
<gene>
    <name evidence="2" type="ORF">K452DRAFT_172454</name>
</gene>
<feature type="transmembrane region" description="Helical" evidence="1">
    <location>
        <begin position="74"/>
        <end position="91"/>
    </location>
</feature>
<sequence>MCTYAPSPCPCLSLSLSICTHVCMHTSLQQGPGGGAGAGPGESPGARCRECPCLGVVGMRSLILFYYGGRHGCFYAAALPLSCWWCVVWWCATRAVCLKRGGLAAMVGMNGMGWAGVVGIWVLIHPPLPAPDVAHGRGSRNRRPVRMALYVHTHACTVGEITRYLYM</sequence>
<name>A0A6A6AVL1_9PEZI</name>
<dbReference type="GeneID" id="54293310"/>
<keyword evidence="1" id="KW-0812">Transmembrane</keyword>
<dbReference type="AlphaFoldDB" id="A0A6A6AVL1"/>
<feature type="transmembrane region" description="Helical" evidence="1">
    <location>
        <begin position="103"/>
        <end position="124"/>
    </location>
</feature>
<dbReference type="Proteomes" id="UP000799438">
    <property type="component" value="Unassembled WGS sequence"/>
</dbReference>
<evidence type="ECO:0000256" key="1">
    <source>
        <dbReference type="SAM" id="Phobius"/>
    </source>
</evidence>
<keyword evidence="1" id="KW-1133">Transmembrane helix</keyword>
<keyword evidence="3" id="KW-1185">Reference proteome</keyword>
<accession>A0A6A6AVL1</accession>
<protein>
    <submittedName>
        <fullName evidence="2">Uncharacterized protein</fullName>
    </submittedName>
</protein>
<keyword evidence="1" id="KW-0472">Membrane</keyword>
<reference evidence="2" key="1">
    <citation type="journal article" date="2020" name="Stud. Mycol.">
        <title>101 Dothideomycetes genomes: a test case for predicting lifestyles and emergence of pathogens.</title>
        <authorList>
            <person name="Haridas S."/>
            <person name="Albert R."/>
            <person name="Binder M."/>
            <person name="Bloem J."/>
            <person name="Labutti K."/>
            <person name="Salamov A."/>
            <person name="Andreopoulos B."/>
            <person name="Baker S."/>
            <person name="Barry K."/>
            <person name="Bills G."/>
            <person name="Bluhm B."/>
            <person name="Cannon C."/>
            <person name="Castanera R."/>
            <person name="Culley D."/>
            <person name="Daum C."/>
            <person name="Ezra D."/>
            <person name="Gonzalez J."/>
            <person name="Henrissat B."/>
            <person name="Kuo A."/>
            <person name="Liang C."/>
            <person name="Lipzen A."/>
            <person name="Lutzoni F."/>
            <person name="Magnuson J."/>
            <person name="Mondo S."/>
            <person name="Nolan M."/>
            <person name="Ohm R."/>
            <person name="Pangilinan J."/>
            <person name="Park H.-J."/>
            <person name="Ramirez L."/>
            <person name="Alfaro M."/>
            <person name="Sun H."/>
            <person name="Tritt A."/>
            <person name="Yoshinaga Y."/>
            <person name="Zwiers L.-H."/>
            <person name="Turgeon B."/>
            <person name="Goodwin S."/>
            <person name="Spatafora J."/>
            <person name="Crous P."/>
            <person name="Grigoriev I."/>
        </authorList>
    </citation>
    <scope>NUCLEOTIDE SEQUENCE</scope>
    <source>
        <strain evidence="2">CBS 121167</strain>
    </source>
</reference>
<evidence type="ECO:0000313" key="3">
    <source>
        <dbReference type="Proteomes" id="UP000799438"/>
    </source>
</evidence>